<dbReference type="Proteomes" id="UP000594034">
    <property type="component" value="Chromosome"/>
</dbReference>
<organism evidence="1 2">
    <name type="scientific">Aeromonas simiae</name>
    <dbReference type="NCBI Taxonomy" id="218936"/>
    <lineage>
        <taxon>Bacteria</taxon>
        <taxon>Pseudomonadati</taxon>
        <taxon>Pseudomonadota</taxon>
        <taxon>Gammaproteobacteria</taxon>
        <taxon>Aeromonadales</taxon>
        <taxon>Aeromonadaceae</taxon>
        <taxon>Aeromonas</taxon>
    </lineage>
</organism>
<sequence length="217" mass="24610">MALPMMTLDQQFDTMEKAARGALDTRQFTLDGVVVTAWLDGDTPVIIAVPRLDEKGQEQGVNRYYFKGGVLFGVREPESRFQFEQGKLTAWLDEEGQPQPFVSQVSLAQREQWLLKRAAQLRGLFTPSQGEQRLDRQDPSVKVTGTDRTQWLCHDKLVTLTGGEKVIFDAGKVQASEQDVKGRVSLLKGDDWQDLDMQCHVRGYRVVSLIWRAPKRS</sequence>
<reference evidence="1 2" key="1">
    <citation type="submission" date="2019-05" db="EMBL/GenBank/DDBJ databases">
        <title>OXA-830, a novel chromosomally encoded expanded-spectrum class D beta-lactamase in Aeromonas simiae.</title>
        <authorList>
            <person name="Zhou W."/>
            <person name="Chen Q."/>
        </authorList>
    </citation>
    <scope>NUCLEOTIDE SEQUENCE [LARGE SCALE GENOMIC DNA]</scope>
    <source>
        <strain evidence="1 2">A6</strain>
    </source>
</reference>
<keyword evidence="2" id="KW-1185">Reference proteome</keyword>
<accession>A0A5J6X3D2</accession>
<dbReference type="KEGG" id="asim:FE240_15870"/>
<gene>
    <name evidence="1" type="ORF">FE240_15870</name>
</gene>
<dbReference type="EMBL" id="CP040449">
    <property type="protein sequence ID" value="QFI56758.1"/>
    <property type="molecule type" value="Genomic_DNA"/>
</dbReference>
<protein>
    <submittedName>
        <fullName evidence="1">Uncharacterized protein</fullName>
    </submittedName>
</protein>
<proteinExistence type="predicted"/>
<evidence type="ECO:0000313" key="1">
    <source>
        <dbReference type="EMBL" id="QFI56758.1"/>
    </source>
</evidence>
<dbReference type="AlphaFoldDB" id="A0A5J6X3D2"/>
<name>A0A5J6X3D2_9GAMM</name>
<evidence type="ECO:0000313" key="2">
    <source>
        <dbReference type="Proteomes" id="UP000594034"/>
    </source>
</evidence>